<dbReference type="PROSITE" id="PS00356">
    <property type="entry name" value="HTH_LACI_1"/>
    <property type="match status" value="1"/>
</dbReference>
<comment type="caution">
    <text evidence="5">The sequence shown here is derived from an EMBL/GenBank/DDBJ whole genome shotgun (WGS) entry which is preliminary data.</text>
</comment>
<dbReference type="InterPro" id="IPR000843">
    <property type="entry name" value="HTH_LacI"/>
</dbReference>
<evidence type="ECO:0000256" key="2">
    <source>
        <dbReference type="ARBA" id="ARBA00023125"/>
    </source>
</evidence>
<dbReference type="AlphaFoldDB" id="A0A1S1R5N3"/>
<dbReference type="SUPFAM" id="SSF47413">
    <property type="entry name" value="lambda repressor-like DNA-binding domains"/>
    <property type="match status" value="1"/>
</dbReference>
<organism evidence="5 6">
    <name type="scientific">Parafrankia soli</name>
    <dbReference type="NCBI Taxonomy" id="2599596"/>
    <lineage>
        <taxon>Bacteria</taxon>
        <taxon>Bacillati</taxon>
        <taxon>Actinomycetota</taxon>
        <taxon>Actinomycetes</taxon>
        <taxon>Frankiales</taxon>
        <taxon>Frankiaceae</taxon>
        <taxon>Parafrankia</taxon>
    </lineage>
</organism>
<gene>
    <name evidence="5" type="ORF">BBK14_11615</name>
</gene>
<evidence type="ECO:0000259" key="4">
    <source>
        <dbReference type="PROSITE" id="PS50932"/>
    </source>
</evidence>
<dbReference type="SUPFAM" id="SSF53822">
    <property type="entry name" value="Periplasmic binding protein-like I"/>
    <property type="match status" value="1"/>
</dbReference>
<dbReference type="Proteomes" id="UP000179769">
    <property type="component" value="Unassembled WGS sequence"/>
</dbReference>
<evidence type="ECO:0000313" key="5">
    <source>
        <dbReference type="EMBL" id="OHV42253.1"/>
    </source>
</evidence>
<dbReference type="PANTHER" id="PTHR30146:SF138">
    <property type="entry name" value="TRANSCRIPTIONAL REGULATORY PROTEIN"/>
    <property type="match status" value="1"/>
</dbReference>
<keyword evidence="1" id="KW-0805">Transcription regulation</keyword>
<evidence type="ECO:0000313" key="6">
    <source>
        <dbReference type="Proteomes" id="UP000179769"/>
    </source>
</evidence>
<dbReference type="Pfam" id="PF00356">
    <property type="entry name" value="LacI"/>
    <property type="match status" value="1"/>
</dbReference>
<dbReference type="Pfam" id="PF00532">
    <property type="entry name" value="Peripla_BP_1"/>
    <property type="match status" value="1"/>
</dbReference>
<dbReference type="GO" id="GO:0003700">
    <property type="term" value="F:DNA-binding transcription factor activity"/>
    <property type="evidence" value="ECO:0007669"/>
    <property type="project" value="TreeGrafter"/>
</dbReference>
<reference evidence="6" key="1">
    <citation type="submission" date="2016-07" db="EMBL/GenBank/DDBJ databases">
        <title>Frankia sp. NRRL B-16219 Genome sequencing.</title>
        <authorList>
            <person name="Ghodhbane-Gtari F."/>
            <person name="Swanson E."/>
            <person name="Gueddou A."/>
            <person name="Louati M."/>
            <person name="Nouioui I."/>
            <person name="Hezbri K."/>
            <person name="Abebe-Akele F."/>
            <person name="Simpson S."/>
            <person name="Morris K."/>
            <person name="Thomas K."/>
            <person name="Gtari M."/>
            <person name="Tisa L.S."/>
        </authorList>
    </citation>
    <scope>NUCLEOTIDE SEQUENCE [LARGE SCALE GENOMIC DNA]</scope>
    <source>
        <strain evidence="6">NRRL B-16219</strain>
    </source>
</reference>
<dbReference type="InterPro" id="IPR010982">
    <property type="entry name" value="Lambda_DNA-bd_dom_sf"/>
</dbReference>
<keyword evidence="6" id="KW-1185">Reference proteome</keyword>
<name>A0A1S1R5N3_9ACTN</name>
<proteinExistence type="predicted"/>
<dbReference type="CDD" id="cd01392">
    <property type="entry name" value="HTH_LacI"/>
    <property type="match status" value="1"/>
</dbReference>
<evidence type="ECO:0000256" key="3">
    <source>
        <dbReference type="ARBA" id="ARBA00023163"/>
    </source>
</evidence>
<protein>
    <submittedName>
        <fullName evidence="5">LacI family transcriptional regulator</fullName>
    </submittedName>
</protein>
<dbReference type="GO" id="GO:0000976">
    <property type="term" value="F:transcription cis-regulatory region binding"/>
    <property type="evidence" value="ECO:0007669"/>
    <property type="project" value="TreeGrafter"/>
</dbReference>
<sequence>MESMSTDRYIERITSREATVKRPATIREVAALAGVSVSTVSNALAGRRSVSGASSARVRAAAHRLGYRQVDAARPVRTPTRHAIGLVVPDASNPFFAEIAHGVETVAQSSGWAVFLGNTDLDDAREADYLDRLAGAADGLLVCSASGQTEQLQHLVDSGVAVVACDERLELTGAGGVFADDAAAGRLAAGHILARRARRIAMICGPEHLTTARERRTGFRAELQASGRSLPPWRSIASRYTIEAGRWAADQLLAADPQIDAIFCSNDLQAVGAVRALRHAGRQVPGGVLIIGIDGISWGELTEPSLTTVARHPERLGAEAARLLIEMVGDGARPREVVLPVELVERESTRRA</sequence>
<keyword evidence="2" id="KW-0238">DNA-binding</keyword>
<dbReference type="InterPro" id="IPR028082">
    <property type="entry name" value="Peripla_BP_I"/>
</dbReference>
<feature type="domain" description="HTH lacI-type" evidence="4">
    <location>
        <begin position="24"/>
        <end position="78"/>
    </location>
</feature>
<dbReference type="PANTHER" id="PTHR30146">
    <property type="entry name" value="LACI-RELATED TRANSCRIPTIONAL REPRESSOR"/>
    <property type="match status" value="1"/>
</dbReference>
<evidence type="ECO:0000256" key="1">
    <source>
        <dbReference type="ARBA" id="ARBA00023015"/>
    </source>
</evidence>
<dbReference type="Gene3D" id="1.10.260.40">
    <property type="entry name" value="lambda repressor-like DNA-binding domains"/>
    <property type="match status" value="1"/>
</dbReference>
<dbReference type="EMBL" id="MAXA01000047">
    <property type="protein sequence ID" value="OHV42253.1"/>
    <property type="molecule type" value="Genomic_DNA"/>
</dbReference>
<dbReference type="PROSITE" id="PS50932">
    <property type="entry name" value="HTH_LACI_2"/>
    <property type="match status" value="1"/>
</dbReference>
<dbReference type="InterPro" id="IPR001761">
    <property type="entry name" value="Peripla_BP/Lac1_sug-bd_dom"/>
</dbReference>
<keyword evidence="3" id="KW-0804">Transcription</keyword>
<dbReference type="OrthoDB" id="3563699at2"/>
<accession>A0A1S1R5N3</accession>
<dbReference type="SMART" id="SM00354">
    <property type="entry name" value="HTH_LACI"/>
    <property type="match status" value="1"/>
</dbReference>
<dbReference type="CDD" id="cd06267">
    <property type="entry name" value="PBP1_LacI_sugar_binding-like"/>
    <property type="match status" value="1"/>
</dbReference>
<dbReference type="Gene3D" id="3.40.50.2300">
    <property type="match status" value="2"/>
</dbReference>